<reference evidence="8" key="1">
    <citation type="journal article" date="2019" name="Int. J. Syst. Evol. Microbiol.">
        <title>The Global Catalogue of Microorganisms (GCM) 10K type strain sequencing project: providing services to taxonomists for standard genome sequencing and annotation.</title>
        <authorList>
            <consortium name="The Broad Institute Genomics Platform"/>
            <consortium name="The Broad Institute Genome Sequencing Center for Infectious Disease"/>
            <person name="Wu L."/>
            <person name="Ma J."/>
        </authorList>
    </citation>
    <scope>NUCLEOTIDE SEQUENCE [LARGE SCALE GENOMIC DNA]</scope>
    <source>
        <strain evidence="8">JCM 19212</strain>
    </source>
</reference>
<gene>
    <name evidence="7" type="ORF">GCM10025759_21670</name>
</gene>
<dbReference type="CDD" id="cd02932">
    <property type="entry name" value="OYE_YqiM_FMN"/>
    <property type="match status" value="1"/>
</dbReference>
<organism evidence="7 8">
    <name type="scientific">Lysobacter panacisoli</name>
    <dbReference type="NCBI Taxonomy" id="1255263"/>
    <lineage>
        <taxon>Bacteria</taxon>
        <taxon>Pseudomonadati</taxon>
        <taxon>Pseudomonadota</taxon>
        <taxon>Gammaproteobacteria</taxon>
        <taxon>Lysobacterales</taxon>
        <taxon>Lysobacteraceae</taxon>
        <taxon>Lysobacter</taxon>
    </lineage>
</organism>
<evidence type="ECO:0000256" key="1">
    <source>
        <dbReference type="ARBA" id="ARBA00001917"/>
    </source>
</evidence>
<evidence type="ECO:0000313" key="7">
    <source>
        <dbReference type="EMBL" id="GAA5076712.1"/>
    </source>
</evidence>
<dbReference type="PANTHER" id="PTHR43303:SF4">
    <property type="entry name" value="NADPH DEHYDROGENASE C23G7.10C-RELATED"/>
    <property type="match status" value="1"/>
</dbReference>
<dbReference type="PANTHER" id="PTHR43303">
    <property type="entry name" value="NADPH DEHYDROGENASE C23G7.10C-RELATED"/>
    <property type="match status" value="1"/>
</dbReference>
<dbReference type="Pfam" id="PF00724">
    <property type="entry name" value="Oxidored_FMN"/>
    <property type="match status" value="1"/>
</dbReference>
<proteinExistence type="predicted"/>
<dbReference type="Gene3D" id="3.20.20.70">
    <property type="entry name" value="Aldolase class I"/>
    <property type="match status" value="1"/>
</dbReference>
<dbReference type="SUPFAM" id="SSF51395">
    <property type="entry name" value="FMN-linked oxidoreductases"/>
    <property type="match status" value="1"/>
</dbReference>
<accession>A0ABP9LI62</accession>
<dbReference type="InterPro" id="IPR001155">
    <property type="entry name" value="OxRdtase_FMN_N"/>
</dbReference>
<keyword evidence="8" id="KW-1185">Reference proteome</keyword>
<evidence type="ECO:0000259" key="6">
    <source>
        <dbReference type="Pfam" id="PF00724"/>
    </source>
</evidence>
<evidence type="ECO:0000256" key="5">
    <source>
        <dbReference type="ARBA" id="ARBA00023002"/>
    </source>
</evidence>
<dbReference type="InterPro" id="IPR044152">
    <property type="entry name" value="YqjM-like"/>
</dbReference>
<keyword evidence="2" id="KW-0285">Flavoprotein</keyword>
<comment type="caution">
    <text evidence="7">The sequence shown here is derived from an EMBL/GenBank/DDBJ whole genome shotgun (WGS) entry which is preliminary data.</text>
</comment>
<sequence>MFVSRRRIAWSPTVPRLFDPLEQRSLTLRNRLVVAPMCQYSAVDGVPNDWHLVHLGSRAVGGAGAIIAEASAVSAEGRISPSDTGLWNDRQAEAWSRIARFMACQGAVPGIQLAHAGRKASVAPPWLGGIAVTAEDGGWTPVAPSAIAFSETSAVPRALATSELHNIVDDFASAAWRAQAAGFRLIELHAAHGYLLHQFLSPLSNHRTDTYGGTFENRIRLLLEVIDAVRKVWPERLPLWLRVSATDWADGGWDVEQSIELARIAKTRGVDLIDVSSGGLVHGTKIPLEPGYQVPFAARIRREAGIATGAVGLITKSEHAESIVDRGDADVVLFARELLRDPYFPRRAAKELSGDLHAPEQYLRAW</sequence>
<evidence type="ECO:0000313" key="8">
    <source>
        <dbReference type="Proteomes" id="UP001501083"/>
    </source>
</evidence>
<evidence type="ECO:0000256" key="3">
    <source>
        <dbReference type="ARBA" id="ARBA00022643"/>
    </source>
</evidence>
<dbReference type="InterPro" id="IPR013785">
    <property type="entry name" value="Aldolase_TIM"/>
</dbReference>
<keyword evidence="3" id="KW-0288">FMN</keyword>
<protein>
    <submittedName>
        <fullName evidence="7">NADH:flavin oxidoreductase/NADH oxidase</fullName>
    </submittedName>
</protein>
<evidence type="ECO:0000256" key="4">
    <source>
        <dbReference type="ARBA" id="ARBA00022857"/>
    </source>
</evidence>
<dbReference type="Proteomes" id="UP001501083">
    <property type="component" value="Unassembled WGS sequence"/>
</dbReference>
<comment type="cofactor">
    <cofactor evidence="1">
        <name>FMN</name>
        <dbReference type="ChEBI" id="CHEBI:58210"/>
    </cofactor>
</comment>
<name>A0ABP9LI62_9GAMM</name>
<feature type="domain" description="NADH:flavin oxidoreductase/NADH oxidase N-terminal" evidence="6">
    <location>
        <begin position="17"/>
        <end position="352"/>
    </location>
</feature>
<dbReference type="EMBL" id="BAABKY010000002">
    <property type="protein sequence ID" value="GAA5076712.1"/>
    <property type="molecule type" value="Genomic_DNA"/>
</dbReference>
<keyword evidence="5" id="KW-0560">Oxidoreductase</keyword>
<evidence type="ECO:0000256" key="2">
    <source>
        <dbReference type="ARBA" id="ARBA00022630"/>
    </source>
</evidence>
<keyword evidence="4" id="KW-0521">NADP</keyword>